<feature type="non-terminal residue" evidence="1">
    <location>
        <position position="118"/>
    </location>
</feature>
<dbReference type="Gene3D" id="3.30.200.20">
    <property type="entry name" value="Phosphorylase Kinase, domain 1"/>
    <property type="match status" value="1"/>
</dbReference>
<dbReference type="EMBL" id="WIXE01024718">
    <property type="protein sequence ID" value="KAK5965350.1"/>
    <property type="molecule type" value="Genomic_DNA"/>
</dbReference>
<evidence type="ECO:0000313" key="2">
    <source>
        <dbReference type="Proteomes" id="UP001331761"/>
    </source>
</evidence>
<keyword evidence="2" id="KW-1185">Reference proteome</keyword>
<dbReference type="Proteomes" id="UP001331761">
    <property type="component" value="Unassembled WGS sequence"/>
</dbReference>
<accession>A0AAN8FAC7</accession>
<name>A0AAN8FAC7_TRICO</name>
<dbReference type="AlphaFoldDB" id="A0AAN8FAC7"/>
<dbReference type="InterPro" id="IPR011009">
    <property type="entry name" value="Kinase-like_dom_sf"/>
</dbReference>
<proteinExistence type="predicted"/>
<organism evidence="1 2">
    <name type="scientific">Trichostrongylus colubriformis</name>
    <name type="common">Black scour worm</name>
    <dbReference type="NCBI Taxonomy" id="6319"/>
    <lineage>
        <taxon>Eukaryota</taxon>
        <taxon>Metazoa</taxon>
        <taxon>Ecdysozoa</taxon>
        <taxon>Nematoda</taxon>
        <taxon>Chromadorea</taxon>
        <taxon>Rhabditida</taxon>
        <taxon>Rhabditina</taxon>
        <taxon>Rhabditomorpha</taxon>
        <taxon>Strongyloidea</taxon>
        <taxon>Trichostrongylidae</taxon>
        <taxon>Trichostrongylus</taxon>
    </lineage>
</organism>
<comment type="caution">
    <text evidence="1">The sequence shown here is derived from an EMBL/GenBank/DDBJ whole genome shotgun (WGS) entry which is preliminary data.</text>
</comment>
<protein>
    <submittedName>
        <fullName evidence="1">Uncharacterized protein</fullName>
    </submittedName>
</protein>
<gene>
    <name evidence="1" type="ORF">GCK32_005958</name>
</gene>
<reference evidence="1 2" key="1">
    <citation type="submission" date="2019-10" db="EMBL/GenBank/DDBJ databases">
        <title>Assembly and Annotation for the nematode Trichostrongylus colubriformis.</title>
        <authorList>
            <person name="Martin J."/>
        </authorList>
    </citation>
    <scope>NUCLEOTIDE SEQUENCE [LARGE SCALE GENOMIC DNA]</scope>
    <source>
        <strain evidence="1">G859</strain>
        <tissue evidence="1">Whole worm</tissue>
    </source>
</reference>
<dbReference type="SUPFAM" id="SSF56112">
    <property type="entry name" value="Protein kinase-like (PK-like)"/>
    <property type="match status" value="1"/>
</dbReference>
<feature type="non-terminal residue" evidence="1">
    <location>
        <position position="1"/>
    </location>
</feature>
<evidence type="ECO:0000313" key="1">
    <source>
        <dbReference type="EMBL" id="KAK5965350.1"/>
    </source>
</evidence>
<sequence length="118" mass="13579">GCVVHLLNFNTRGRSTYCVLTEMADKIVEQPAKEMPDMRNVKLKMANLHLHANGVFSNVYRGTLLSPGGAPREIAIKKTWPESKDRNFEMIFLTGISRERHKNIIQMIYAFSNKRDDR</sequence>